<accession>A0A1A7PTV3</accession>
<evidence type="ECO:0000313" key="9">
    <source>
        <dbReference type="EMBL" id="OBX03452.1"/>
    </source>
</evidence>
<dbReference type="GO" id="GO:0005385">
    <property type="term" value="F:zinc ion transmembrane transporter activity"/>
    <property type="evidence" value="ECO:0007669"/>
    <property type="project" value="TreeGrafter"/>
</dbReference>
<evidence type="ECO:0000256" key="6">
    <source>
        <dbReference type="SAM" id="Phobius"/>
    </source>
</evidence>
<organism evidence="10 12">
    <name type="scientific">Gallibacterium genomosp. 3</name>
    <dbReference type="NCBI Taxonomy" id="505345"/>
    <lineage>
        <taxon>Bacteria</taxon>
        <taxon>Pseudomonadati</taxon>
        <taxon>Pseudomonadota</taxon>
        <taxon>Gammaproteobacteria</taxon>
        <taxon>Pasteurellales</taxon>
        <taxon>Pasteurellaceae</taxon>
        <taxon>Gallibacterium</taxon>
    </lineage>
</organism>
<dbReference type="OrthoDB" id="9799649at2"/>
<dbReference type="Proteomes" id="UP000243558">
    <property type="component" value="Unassembled WGS sequence"/>
</dbReference>
<keyword evidence="3" id="KW-0864">Zinc transport</keyword>
<feature type="transmembrane region" description="Helical" evidence="6">
    <location>
        <begin position="84"/>
        <end position="103"/>
    </location>
</feature>
<feature type="transmembrane region" description="Helical" evidence="6">
    <location>
        <begin position="21"/>
        <end position="39"/>
    </location>
</feature>
<dbReference type="GO" id="GO:0005886">
    <property type="term" value="C:plasma membrane"/>
    <property type="evidence" value="ECO:0007669"/>
    <property type="project" value="TreeGrafter"/>
</dbReference>
<keyword evidence="5 6" id="KW-0472">Membrane</keyword>
<dbReference type="InterPro" id="IPR050681">
    <property type="entry name" value="CDF/SLC30A"/>
</dbReference>
<gene>
    <name evidence="8" type="ORF">QV01_07910</name>
    <name evidence="9" type="ORF">QV06_09865</name>
    <name evidence="10" type="ORF">QV07_10100</name>
</gene>
<dbReference type="PANTHER" id="PTHR11562:SF17">
    <property type="entry name" value="RE54080P-RELATED"/>
    <property type="match status" value="1"/>
</dbReference>
<dbReference type="AlphaFoldDB" id="A0A1A7PTV3"/>
<dbReference type="EMBL" id="JTJM01000036">
    <property type="protein sequence ID" value="OBW91327.1"/>
    <property type="molecule type" value="Genomic_DNA"/>
</dbReference>
<evidence type="ECO:0000256" key="5">
    <source>
        <dbReference type="ARBA" id="ARBA00023136"/>
    </source>
</evidence>
<dbReference type="InterPro" id="IPR058533">
    <property type="entry name" value="Cation_efflux_TM"/>
</dbReference>
<dbReference type="Pfam" id="PF01545">
    <property type="entry name" value="Cation_efflux"/>
    <property type="match status" value="1"/>
</dbReference>
<dbReference type="STRING" id="505345.QV06_09865"/>
<dbReference type="Proteomes" id="UP000243168">
    <property type="component" value="Unassembled WGS sequence"/>
</dbReference>
<evidence type="ECO:0000256" key="3">
    <source>
        <dbReference type="ARBA" id="ARBA00022906"/>
    </source>
</evidence>
<dbReference type="PATRIC" id="fig|505345.6.peg.2005"/>
<proteinExistence type="predicted"/>
<name>A0A1A7PTV3_9PAST</name>
<feature type="domain" description="Cation efflux protein transmembrane" evidence="7">
    <location>
        <begin position="23"/>
        <end position="200"/>
    </location>
</feature>
<evidence type="ECO:0000256" key="2">
    <source>
        <dbReference type="ARBA" id="ARBA00022692"/>
    </source>
</evidence>
<feature type="transmembrane region" description="Helical" evidence="6">
    <location>
        <begin position="175"/>
        <end position="193"/>
    </location>
</feature>
<keyword evidence="2 6" id="KW-0812">Transmembrane</keyword>
<dbReference type="Proteomes" id="UP000092626">
    <property type="component" value="Unassembled WGS sequence"/>
</dbReference>
<keyword evidence="4 6" id="KW-1133">Transmembrane helix</keyword>
<evidence type="ECO:0000256" key="1">
    <source>
        <dbReference type="ARBA" id="ARBA00004141"/>
    </source>
</evidence>
<dbReference type="Gene3D" id="1.20.1510.10">
    <property type="entry name" value="Cation efflux protein transmembrane domain"/>
    <property type="match status" value="1"/>
</dbReference>
<sequence>MACEHQHCCSTTIQSEKYRKILWWAFSINALMFIVEIIGGIKAGSVSLLSDSLDFLGDSANYLISLFVLGKTLNLRAKASLLKAYTMGIFGICIVFSTLYQLWQGEIPNYHEMGIIGILAFVANLLIAFLLYAFREGDSNMRSVWLCSRNDAIGNLMVILAAIAVFYTQSNLPDLIVAACMSYLALKAAWLIYKQAKQELQ</sequence>
<reference evidence="11 12" key="1">
    <citation type="submission" date="2014-11" db="EMBL/GenBank/DDBJ databases">
        <title>Pan-genome of Gallibacterium spp.</title>
        <authorList>
            <person name="Kudirkiene E."/>
            <person name="Bojesen A.M."/>
        </authorList>
    </citation>
    <scope>NUCLEOTIDE SEQUENCE [LARGE SCALE GENOMIC DNA]</scope>
    <source>
        <strain evidence="9 11">59/S3/89</strain>
        <strain evidence="8 13">F151</strain>
        <strain evidence="10 12">F298</strain>
    </source>
</reference>
<evidence type="ECO:0000313" key="10">
    <source>
        <dbReference type="EMBL" id="OBX04595.1"/>
    </source>
</evidence>
<evidence type="ECO:0000256" key="4">
    <source>
        <dbReference type="ARBA" id="ARBA00022989"/>
    </source>
</evidence>
<comment type="caution">
    <text evidence="10">The sequence shown here is derived from an EMBL/GenBank/DDBJ whole genome shotgun (WGS) entry which is preliminary data.</text>
</comment>
<feature type="transmembrane region" description="Helical" evidence="6">
    <location>
        <begin position="152"/>
        <end position="169"/>
    </location>
</feature>
<evidence type="ECO:0000313" key="12">
    <source>
        <dbReference type="Proteomes" id="UP000243168"/>
    </source>
</evidence>
<comment type="subcellular location">
    <subcellularLocation>
        <location evidence="1">Membrane</location>
        <topology evidence="1">Multi-pass membrane protein</topology>
    </subcellularLocation>
</comment>
<feature type="transmembrane region" description="Helical" evidence="6">
    <location>
        <begin position="59"/>
        <end position="77"/>
    </location>
</feature>
<feature type="transmembrane region" description="Helical" evidence="6">
    <location>
        <begin position="115"/>
        <end position="132"/>
    </location>
</feature>
<keyword evidence="3" id="KW-0862">Zinc</keyword>
<protein>
    <recommendedName>
        <fullName evidence="7">Cation efflux protein transmembrane domain-containing protein</fullName>
    </recommendedName>
</protein>
<dbReference type="EMBL" id="JTJS01000138">
    <property type="protein sequence ID" value="OBX04595.1"/>
    <property type="molecule type" value="Genomic_DNA"/>
</dbReference>
<dbReference type="EMBL" id="JTJR01000044">
    <property type="protein sequence ID" value="OBX03452.1"/>
    <property type="molecule type" value="Genomic_DNA"/>
</dbReference>
<evidence type="ECO:0000313" key="11">
    <source>
        <dbReference type="Proteomes" id="UP000092626"/>
    </source>
</evidence>
<dbReference type="RefSeq" id="WP_065235326.1">
    <property type="nucleotide sequence ID" value="NZ_JTJM01000036.1"/>
</dbReference>
<dbReference type="InterPro" id="IPR027469">
    <property type="entry name" value="Cation_efflux_TMD_sf"/>
</dbReference>
<dbReference type="PANTHER" id="PTHR11562">
    <property type="entry name" value="CATION EFFLUX PROTEIN/ ZINC TRANSPORTER"/>
    <property type="match status" value="1"/>
</dbReference>
<evidence type="ECO:0000313" key="8">
    <source>
        <dbReference type="EMBL" id="OBW91327.1"/>
    </source>
</evidence>
<keyword evidence="13" id="KW-1185">Reference proteome</keyword>
<keyword evidence="3" id="KW-0406">Ion transport</keyword>
<keyword evidence="3" id="KW-0813">Transport</keyword>
<evidence type="ECO:0000259" key="7">
    <source>
        <dbReference type="Pfam" id="PF01545"/>
    </source>
</evidence>
<dbReference type="SUPFAM" id="SSF161111">
    <property type="entry name" value="Cation efflux protein transmembrane domain-like"/>
    <property type="match status" value="1"/>
</dbReference>
<evidence type="ECO:0000313" key="13">
    <source>
        <dbReference type="Proteomes" id="UP000243558"/>
    </source>
</evidence>